<dbReference type="EMBL" id="JANSHE010007881">
    <property type="protein sequence ID" value="KAJ2955553.1"/>
    <property type="molecule type" value="Genomic_DNA"/>
</dbReference>
<name>A0ACC1MBJ1_9APHY</name>
<proteinExistence type="predicted"/>
<organism evidence="1 2">
    <name type="scientific">Trametes sanguinea</name>
    <dbReference type="NCBI Taxonomy" id="158606"/>
    <lineage>
        <taxon>Eukaryota</taxon>
        <taxon>Fungi</taxon>
        <taxon>Dikarya</taxon>
        <taxon>Basidiomycota</taxon>
        <taxon>Agaricomycotina</taxon>
        <taxon>Agaricomycetes</taxon>
        <taxon>Polyporales</taxon>
        <taxon>Polyporaceae</taxon>
        <taxon>Trametes</taxon>
    </lineage>
</organism>
<accession>A0ACC1MBJ1</accession>
<gene>
    <name evidence="1" type="ORF">NUW54_g14729</name>
</gene>
<keyword evidence="2" id="KW-1185">Reference proteome</keyword>
<reference evidence="1" key="1">
    <citation type="submission" date="2022-08" db="EMBL/GenBank/DDBJ databases">
        <title>Genome Sequence of Pycnoporus sanguineus.</title>
        <authorList>
            <person name="Buettner E."/>
        </authorList>
    </citation>
    <scope>NUCLEOTIDE SEQUENCE</scope>
    <source>
        <strain evidence="1">CG-C14</strain>
    </source>
</reference>
<sequence>MTVSPQCCMSGCAVCVYDLYDEARNDYIQAVDNIRANLDKMGVPEDEWPPDLRRKQPPPEPSARPDVILSAFEQLEKQLREKKERERREARSRAWVPALLRCTDLRASYQNWWAADEGERGQGALAEAELENGKAVPRPNYTRQPEPQMTLLFRLAGSCTNAPPQLQS</sequence>
<dbReference type="Proteomes" id="UP001144978">
    <property type="component" value="Unassembled WGS sequence"/>
</dbReference>
<protein>
    <submittedName>
        <fullName evidence="1">Uncharacterized protein</fullName>
    </submittedName>
</protein>
<evidence type="ECO:0000313" key="2">
    <source>
        <dbReference type="Proteomes" id="UP001144978"/>
    </source>
</evidence>
<comment type="caution">
    <text evidence="1">The sequence shown here is derived from an EMBL/GenBank/DDBJ whole genome shotgun (WGS) entry which is preliminary data.</text>
</comment>
<evidence type="ECO:0000313" key="1">
    <source>
        <dbReference type="EMBL" id="KAJ2955553.1"/>
    </source>
</evidence>